<dbReference type="Proteomes" id="UP000821853">
    <property type="component" value="Chromosome 4"/>
</dbReference>
<keyword evidence="5" id="KW-0408">Iron</keyword>
<comment type="caution">
    <text evidence="7">The sequence shown here is derived from an EMBL/GenBank/DDBJ whole genome shotgun (WGS) entry which is preliminary data.</text>
</comment>
<dbReference type="InterPro" id="IPR036396">
    <property type="entry name" value="Cyt_P450_sf"/>
</dbReference>
<evidence type="ECO:0000256" key="5">
    <source>
        <dbReference type="ARBA" id="ARBA00023004"/>
    </source>
</evidence>
<dbReference type="InterPro" id="IPR002401">
    <property type="entry name" value="Cyt_P450_E_grp-I"/>
</dbReference>
<dbReference type="EMBL" id="JABSTR010000006">
    <property type="protein sequence ID" value="KAH9373587.1"/>
    <property type="molecule type" value="Genomic_DNA"/>
</dbReference>
<evidence type="ECO:0000256" key="6">
    <source>
        <dbReference type="ARBA" id="ARBA00023033"/>
    </source>
</evidence>
<dbReference type="GO" id="GO:0020037">
    <property type="term" value="F:heme binding"/>
    <property type="evidence" value="ECO:0007669"/>
    <property type="project" value="InterPro"/>
</dbReference>
<sequence length="68" mass="7717">MHRAEEDVVVGGYLIPTGTVVMANIWATHMDPDLWDEPEKFKPERFLAREGSAVIDKPDYLIPFSTGR</sequence>
<dbReference type="VEuPathDB" id="VectorBase:HLOH_045739"/>
<keyword evidence="8" id="KW-1185">Reference proteome</keyword>
<protein>
    <recommendedName>
        <fullName evidence="9">Cytochrome P450</fullName>
    </recommendedName>
</protein>
<keyword evidence="6" id="KW-0503">Monooxygenase</keyword>
<dbReference type="OrthoDB" id="6513702at2759"/>
<evidence type="ECO:0000313" key="8">
    <source>
        <dbReference type="Proteomes" id="UP000821853"/>
    </source>
</evidence>
<evidence type="ECO:0000256" key="4">
    <source>
        <dbReference type="ARBA" id="ARBA00023002"/>
    </source>
</evidence>
<name>A0A9J6GEH1_HAELO</name>
<comment type="similarity">
    <text evidence="2">Belongs to the cytochrome P450 family.</text>
</comment>
<keyword evidence="4" id="KW-0560">Oxidoreductase</keyword>
<dbReference type="GO" id="GO:0016705">
    <property type="term" value="F:oxidoreductase activity, acting on paired donors, with incorporation or reduction of molecular oxygen"/>
    <property type="evidence" value="ECO:0007669"/>
    <property type="project" value="InterPro"/>
</dbReference>
<evidence type="ECO:0000256" key="1">
    <source>
        <dbReference type="ARBA" id="ARBA00001971"/>
    </source>
</evidence>
<dbReference type="AlphaFoldDB" id="A0A9J6GEH1"/>
<accession>A0A9J6GEH1</accession>
<comment type="cofactor">
    <cofactor evidence="1">
        <name>heme</name>
        <dbReference type="ChEBI" id="CHEBI:30413"/>
    </cofactor>
</comment>
<evidence type="ECO:0000256" key="3">
    <source>
        <dbReference type="ARBA" id="ARBA00022723"/>
    </source>
</evidence>
<gene>
    <name evidence="7" type="ORF">HPB48_014816</name>
</gene>
<evidence type="ECO:0000313" key="7">
    <source>
        <dbReference type="EMBL" id="KAH9373587.1"/>
    </source>
</evidence>
<dbReference type="Pfam" id="PF00067">
    <property type="entry name" value="p450"/>
    <property type="match status" value="1"/>
</dbReference>
<dbReference type="PANTHER" id="PTHR24303">
    <property type="entry name" value="HEME-BINDING MONOOXYGENASE FAMILY"/>
    <property type="match status" value="1"/>
</dbReference>
<evidence type="ECO:0008006" key="9">
    <source>
        <dbReference type="Google" id="ProtNLM"/>
    </source>
</evidence>
<reference evidence="7 8" key="1">
    <citation type="journal article" date="2020" name="Cell">
        <title>Large-Scale Comparative Analyses of Tick Genomes Elucidate Their Genetic Diversity and Vector Capacities.</title>
        <authorList>
            <consortium name="Tick Genome and Microbiome Consortium (TIGMIC)"/>
            <person name="Jia N."/>
            <person name="Wang J."/>
            <person name="Shi W."/>
            <person name="Du L."/>
            <person name="Sun Y."/>
            <person name="Zhan W."/>
            <person name="Jiang J.F."/>
            <person name="Wang Q."/>
            <person name="Zhang B."/>
            <person name="Ji P."/>
            <person name="Bell-Sakyi L."/>
            <person name="Cui X.M."/>
            <person name="Yuan T.T."/>
            <person name="Jiang B.G."/>
            <person name="Yang W.F."/>
            <person name="Lam T.T."/>
            <person name="Chang Q.C."/>
            <person name="Ding S.J."/>
            <person name="Wang X.J."/>
            <person name="Zhu J.G."/>
            <person name="Ruan X.D."/>
            <person name="Zhao L."/>
            <person name="Wei J.T."/>
            <person name="Ye R.Z."/>
            <person name="Que T.C."/>
            <person name="Du C.H."/>
            <person name="Zhou Y.H."/>
            <person name="Cheng J.X."/>
            <person name="Dai P.F."/>
            <person name="Guo W.B."/>
            <person name="Han X.H."/>
            <person name="Huang E.J."/>
            <person name="Li L.F."/>
            <person name="Wei W."/>
            <person name="Gao Y.C."/>
            <person name="Liu J.Z."/>
            <person name="Shao H.Z."/>
            <person name="Wang X."/>
            <person name="Wang C.C."/>
            <person name="Yang T.C."/>
            <person name="Huo Q.B."/>
            <person name="Li W."/>
            <person name="Chen H.Y."/>
            <person name="Chen S.E."/>
            <person name="Zhou L.G."/>
            <person name="Ni X.B."/>
            <person name="Tian J.H."/>
            <person name="Sheng Y."/>
            <person name="Liu T."/>
            <person name="Pan Y.S."/>
            <person name="Xia L.Y."/>
            <person name="Li J."/>
            <person name="Zhao F."/>
            <person name="Cao W.C."/>
        </authorList>
    </citation>
    <scope>NUCLEOTIDE SEQUENCE [LARGE SCALE GENOMIC DNA]</scope>
    <source>
        <strain evidence="7">HaeL-2018</strain>
    </source>
</reference>
<dbReference type="SUPFAM" id="SSF48264">
    <property type="entry name" value="Cytochrome P450"/>
    <property type="match status" value="1"/>
</dbReference>
<dbReference type="GO" id="GO:0005506">
    <property type="term" value="F:iron ion binding"/>
    <property type="evidence" value="ECO:0007669"/>
    <property type="project" value="InterPro"/>
</dbReference>
<dbReference type="InterPro" id="IPR001128">
    <property type="entry name" value="Cyt_P450"/>
</dbReference>
<organism evidence="7 8">
    <name type="scientific">Haemaphysalis longicornis</name>
    <name type="common">Bush tick</name>
    <dbReference type="NCBI Taxonomy" id="44386"/>
    <lineage>
        <taxon>Eukaryota</taxon>
        <taxon>Metazoa</taxon>
        <taxon>Ecdysozoa</taxon>
        <taxon>Arthropoda</taxon>
        <taxon>Chelicerata</taxon>
        <taxon>Arachnida</taxon>
        <taxon>Acari</taxon>
        <taxon>Parasitiformes</taxon>
        <taxon>Ixodida</taxon>
        <taxon>Ixodoidea</taxon>
        <taxon>Ixodidae</taxon>
        <taxon>Haemaphysalinae</taxon>
        <taxon>Haemaphysalis</taxon>
    </lineage>
</organism>
<keyword evidence="3" id="KW-0479">Metal-binding</keyword>
<evidence type="ECO:0000256" key="2">
    <source>
        <dbReference type="ARBA" id="ARBA00010617"/>
    </source>
</evidence>
<dbReference type="Gene3D" id="1.10.630.10">
    <property type="entry name" value="Cytochrome P450"/>
    <property type="match status" value="1"/>
</dbReference>
<dbReference type="GO" id="GO:0004497">
    <property type="term" value="F:monooxygenase activity"/>
    <property type="evidence" value="ECO:0007669"/>
    <property type="project" value="UniProtKB-KW"/>
</dbReference>
<proteinExistence type="inferred from homology"/>
<dbReference type="OMA" id="ANIWATH"/>
<dbReference type="PRINTS" id="PR00463">
    <property type="entry name" value="EP450I"/>
</dbReference>
<dbReference type="PANTHER" id="PTHR24303:SF31">
    <property type="entry name" value="CYTOCHROME P450 307A1-RELATED"/>
    <property type="match status" value="1"/>
</dbReference>